<dbReference type="STRING" id="416016.SAMN05443547_0055"/>
<dbReference type="InterPro" id="IPR050769">
    <property type="entry name" value="NAT_camello-type"/>
</dbReference>
<dbReference type="Proteomes" id="UP000184611">
    <property type="component" value="Unassembled WGS sequence"/>
</dbReference>
<reference evidence="4" key="1">
    <citation type="submission" date="2016-12" db="EMBL/GenBank/DDBJ databases">
        <authorList>
            <person name="Varghese N."/>
            <person name="Submissions S."/>
        </authorList>
    </citation>
    <scope>NUCLEOTIDE SEQUENCE [LARGE SCALE GENOMIC DNA]</scope>
    <source>
        <strain evidence="4">DSM 18830</strain>
    </source>
</reference>
<dbReference type="Pfam" id="PF00583">
    <property type="entry name" value="Acetyltransf_1"/>
    <property type="match status" value="1"/>
</dbReference>
<name>A0A1M7ZS73_9FLAO</name>
<dbReference type="InterPro" id="IPR000182">
    <property type="entry name" value="GNAT_dom"/>
</dbReference>
<dbReference type="PROSITE" id="PS51186">
    <property type="entry name" value="GNAT"/>
    <property type="match status" value="1"/>
</dbReference>
<keyword evidence="4" id="KW-1185">Reference proteome</keyword>
<dbReference type="PANTHER" id="PTHR13947">
    <property type="entry name" value="GNAT FAMILY N-ACETYLTRANSFERASE"/>
    <property type="match status" value="1"/>
</dbReference>
<dbReference type="InterPro" id="IPR016181">
    <property type="entry name" value="Acyl_CoA_acyltransferase"/>
</dbReference>
<keyword evidence="1 3" id="KW-0808">Transferase</keyword>
<accession>A0A1M7ZS73</accession>
<gene>
    <name evidence="3" type="ORF">SAMN05443547_0055</name>
</gene>
<evidence type="ECO:0000313" key="4">
    <source>
        <dbReference type="Proteomes" id="UP000184611"/>
    </source>
</evidence>
<dbReference type="Gene3D" id="3.40.630.30">
    <property type="match status" value="1"/>
</dbReference>
<organism evidence="3 4">
    <name type="scientific">Flavobacterium cucumis</name>
    <dbReference type="NCBI Taxonomy" id="416016"/>
    <lineage>
        <taxon>Bacteria</taxon>
        <taxon>Pseudomonadati</taxon>
        <taxon>Bacteroidota</taxon>
        <taxon>Flavobacteriia</taxon>
        <taxon>Flavobacteriales</taxon>
        <taxon>Flavobacteriaceae</taxon>
        <taxon>Flavobacterium</taxon>
    </lineage>
</organism>
<evidence type="ECO:0000259" key="2">
    <source>
        <dbReference type="PROSITE" id="PS51186"/>
    </source>
</evidence>
<evidence type="ECO:0000256" key="1">
    <source>
        <dbReference type="ARBA" id="ARBA00022679"/>
    </source>
</evidence>
<protein>
    <submittedName>
        <fullName evidence="3">Putative acetyltransferase</fullName>
    </submittedName>
</protein>
<proteinExistence type="predicted"/>
<dbReference type="SUPFAM" id="SSF55729">
    <property type="entry name" value="Acyl-CoA N-acyltransferases (Nat)"/>
    <property type="match status" value="1"/>
</dbReference>
<feature type="domain" description="N-acetyltransferase" evidence="2">
    <location>
        <begin position="1"/>
        <end position="158"/>
    </location>
</feature>
<dbReference type="PANTHER" id="PTHR13947:SF37">
    <property type="entry name" value="LD18367P"/>
    <property type="match status" value="1"/>
</dbReference>
<dbReference type="RefSeq" id="WP_073580322.1">
    <property type="nucleotide sequence ID" value="NZ_CBCSEA010000003.1"/>
</dbReference>
<dbReference type="AlphaFoldDB" id="A0A1M7ZS73"/>
<dbReference type="CDD" id="cd04301">
    <property type="entry name" value="NAT_SF"/>
    <property type="match status" value="1"/>
</dbReference>
<dbReference type="OrthoDB" id="5419426at2"/>
<sequence length="158" mass="17816">MIIREIQQKDNESIAKVIRDIFHELNAPKVGTAYADPILDTLYEVYQAPRSVYYVVENEGKVVGGCGIAPLENGDDSVCELQKMYFAPEIRGTGYAEKIIGRCLEFAKNQGFEICYLETLSFMTTAQKLYKRIGFENIDGPMGNTGHNSCEVWMTKKL</sequence>
<dbReference type="GO" id="GO:0008080">
    <property type="term" value="F:N-acetyltransferase activity"/>
    <property type="evidence" value="ECO:0007669"/>
    <property type="project" value="InterPro"/>
</dbReference>
<evidence type="ECO:0000313" key="3">
    <source>
        <dbReference type="EMBL" id="SHO71745.1"/>
    </source>
</evidence>
<dbReference type="EMBL" id="FRYK01000001">
    <property type="protein sequence ID" value="SHO71745.1"/>
    <property type="molecule type" value="Genomic_DNA"/>
</dbReference>